<dbReference type="PANTHER" id="PTHR10656:SF70">
    <property type="entry name" value="PROTEIN MAB-21-RELATED"/>
    <property type="match status" value="1"/>
</dbReference>
<dbReference type="PANTHER" id="PTHR10656">
    <property type="entry name" value="CELL FATE DETERMINING PROTEIN MAB21-RELATED"/>
    <property type="match status" value="1"/>
</dbReference>
<dbReference type="AlphaFoldDB" id="A0A8R2AFZ0"/>
<evidence type="ECO:0000259" key="2">
    <source>
        <dbReference type="Pfam" id="PF20266"/>
    </source>
</evidence>
<dbReference type="KEGG" id="api:100575086"/>
<dbReference type="Pfam" id="PF20266">
    <property type="entry name" value="Mab-21_C"/>
    <property type="match status" value="1"/>
</dbReference>
<reference evidence="3" key="2">
    <citation type="submission" date="2022-06" db="UniProtKB">
        <authorList>
            <consortium name="EnsemblMetazoa"/>
        </authorList>
    </citation>
    <scope>IDENTIFICATION</scope>
</reference>
<protein>
    <recommendedName>
        <fullName evidence="2">Mab-21-like HhH/H2TH-like domain-containing protein</fullName>
    </recommendedName>
</protein>
<evidence type="ECO:0000313" key="3">
    <source>
        <dbReference type="EnsemblMetazoa" id="XP_003242843.1"/>
    </source>
</evidence>
<dbReference type="OrthoDB" id="5948335at2759"/>
<dbReference type="Proteomes" id="UP000007819">
    <property type="component" value="Chromosome A1"/>
</dbReference>
<dbReference type="EnsemblMetazoa" id="XM_003242795.4">
    <property type="protein sequence ID" value="XP_003242843.1"/>
    <property type="gene ID" value="LOC100575086"/>
</dbReference>
<dbReference type="InterPro" id="IPR046906">
    <property type="entry name" value="Mab-21_HhH/H2TH-like"/>
</dbReference>
<dbReference type="Gene3D" id="3.30.460.90">
    <property type="match status" value="1"/>
</dbReference>
<feature type="domain" description="Mab-21-like HhH/H2TH-like" evidence="2">
    <location>
        <begin position="363"/>
        <end position="432"/>
    </location>
</feature>
<dbReference type="RefSeq" id="XP_003242843.1">
    <property type="nucleotide sequence ID" value="XM_003242795.3"/>
</dbReference>
<keyword evidence="4" id="KW-1185">Reference proteome</keyword>
<feature type="region of interest" description="Disordered" evidence="1">
    <location>
        <begin position="921"/>
        <end position="945"/>
    </location>
</feature>
<name>A0A8R2AFZ0_ACYPI</name>
<accession>A0A8R2AFZ0</accession>
<evidence type="ECO:0000256" key="1">
    <source>
        <dbReference type="SAM" id="MobiDB-lite"/>
    </source>
</evidence>
<proteinExistence type="predicted"/>
<dbReference type="GeneID" id="100575086"/>
<sequence length="1056" mass="117953">MGCGTSNVENSRGRLRADKELYLPSTELHFNAGQMQRLNDNFLRGYENSDDIPTSSSSLNVEAIVNRIMQRLLCGIGKLDKRFACKFLITAEPMSTSIKLSKSFSYYVRLDVLSEPKIYEDDFDYQVRCVVEEDGVPQGFAKIRLVTNEPEKWADLIDNDGYLRRDKLKLRFVELLAKSASCKSDFVGRPEDVDESYLCGCPGKIVDAGMLHEILKSPADEHVFFGMGSTGSTKFPDPRDLRIAVVEDAQCVKLRISGPKTSGDIAVVLLPAIEFSGWPKYTDVLSRIPLTHPDILIHQQATTMGYYAVPVAPHPTVRCYGRPATFQMRFPAAECLYQTHYSERSVVSNIYHFLRTKVPKLRKGENGVCVVSGYMLKTLLWFRLEAYGRVEDWDHRCVAVHVLSVLDALVAALKAQHHRSYFYPYANVVLNAPRACRTMVSEDDYQNDVEIVEAYMYGLFEKSMGSDSIVTGQAFQNTDADYWQNLESVMLHKWYRVLDTMDPKPRRLDYSRKQVEYIGEVFKGMLATRHCISTGAAESSSAWHFLTEEKIPRCSTGLVAGDEIGLDAAYLVSVVAEQALAIYGATRDKKDDDRKRRPLRSAVVADKKSGVAGSGRRGRCFVGRQRRRTPSTGGGPEAVRRLLCDVYADATVAEISGDSDLVRFVLGRLQSAATAASATNFRLMRCRRRRVGLGPPLSLFLRQLYDVSHSTCWHLDEWRRRWDRDELRSLGAFSRLLCRDEVRPTDALLDAIQKGWSWADKLLLAAVEFQDGVDIVCTPGPGDVQRFSISLSEPEQETFASRSLGRAADRQQRYSARADTVSNKFKTVRGMSFLDADSSLNEKKNAPKSTVASYVRLQWQSPMTAMIASNRYRSNHRVLGNIVNALINLQKYTVLQEMCAVLPEDKQGPVLDDIRKISKERRRQRGAAPMLASATARHGQSAPADGLTGVYRSTSELSNAGAMAPTTDEGNGHSAGVLRKADTGTLMATVRAARRRQSMSATVVYNPAFYDAPESPPVATLPAAINPAGQPYLHMTPENGFSLHSRQRPYPDLDAQ</sequence>
<dbReference type="Gene3D" id="1.10.1410.40">
    <property type="match status" value="1"/>
</dbReference>
<organism evidence="3 4">
    <name type="scientific">Acyrthosiphon pisum</name>
    <name type="common">Pea aphid</name>
    <dbReference type="NCBI Taxonomy" id="7029"/>
    <lineage>
        <taxon>Eukaryota</taxon>
        <taxon>Metazoa</taxon>
        <taxon>Ecdysozoa</taxon>
        <taxon>Arthropoda</taxon>
        <taxon>Hexapoda</taxon>
        <taxon>Insecta</taxon>
        <taxon>Pterygota</taxon>
        <taxon>Neoptera</taxon>
        <taxon>Paraneoptera</taxon>
        <taxon>Hemiptera</taxon>
        <taxon>Sternorrhyncha</taxon>
        <taxon>Aphidomorpha</taxon>
        <taxon>Aphidoidea</taxon>
        <taxon>Aphididae</taxon>
        <taxon>Macrosiphini</taxon>
        <taxon>Acyrthosiphon</taxon>
    </lineage>
</organism>
<evidence type="ECO:0000313" key="4">
    <source>
        <dbReference type="Proteomes" id="UP000007819"/>
    </source>
</evidence>
<reference evidence="4" key="1">
    <citation type="submission" date="2010-06" db="EMBL/GenBank/DDBJ databases">
        <authorList>
            <person name="Jiang H."/>
            <person name="Abraham K."/>
            <person name="Ali S."/>
            <person name="Alsbrooks S.L."/>
            <person name="Anim B.N."/>
            <person name="Anosike U.S."/>
            <person name="Attaway T."/>
            <person name="Bandaranaike D.P."/>
            <person name="Battles P.K."/>
            <person name="Bell S.N."/>
            <person name="Bell A.V."/>
            <person name="Beltran B."/>
            <person name="Bickham C."/>
            <person name="Bustamante Y."/>
            <person name="Caleb T."/>
            <person name="Canada A."/>
            <person name="Cardenas V."/>
            <person name="Carter K."/>
            <person name="Chacko J."/>
            <person name="Chandrabose M.N."/>
            <person name="Chavez D."/>
            <person name="Chavez A."/>
            <person name="Chen L."/>
            <person name="Chu H.-S."/>
            <person name="Claassen K.J."/>
            <person name="Cockrell R."/>
            <person name="Collins M."/>
            <person name="Cooper J.A."/>
            <person name="Cree A."/>
            <person name="Curry S.M."/>
            <person name="Da Y."/>
            <person name="Dao M.D."/>
            <person name="Das B."/>
            <person name="Davila M.-L."/>
            <person name="Davy-Carroll L."/>
            <person name="Denson S."/>
            <person name="Dinh H."/>
            <person name="Ebong V.E."/>
            <person name="Edwards J.R."/>
            <person name="Egan A."/>
            <person name="El-Daye J."/>
            <person name="Escobedo L."/>
            <person name="Fernandez S."/>
            <person name="Fernando P.R."/>
            <person name="Flagg N."/>
            <person name="Forbes L.D."/>
            <person name="Fowler R.G."/>
            <person name="Fu Q."/>
            <person name="Gabisi R.A."/>
            <person name="Ganer J."/>
            <person name="Garbino Pronczuk A."/>
            <person name="Garcia R.M."/>
            <person name="Garner T."/>
            <person name="Garrett T.E."/>
            <person name="Gonzalez D.A."/>
            <person name="Hamid H."/>
            <person name="Hawkins E.S."/>
            <person name="Hirani K."/>
            <person name="Hogues M.E."/>
            <person name="Hollins B."/>
            <person name="Hsiao C.-H."/>
            <person name="Jabil R."/>
            <person name="James M.L."/>
            <person name="Jhangiani S.N."/>
            <person name="Johnson B."/>
            <person name="Johnson Q."/>
            <person name="Joshi V."/>
            <person name="Kalu J.B."/>
            <person name="Kam C."/>
            <person name="Kashfia A."/>
            <person name="Keebler J."/>
            <person name="Kisamo H."/>
            <person name="Kovar C.L."/>
            <person name="Lago L.A."/>
            <person name="Lai C.-Y."/>
            <person name="Laidlaw J."/>
            <person name="Lara F."/>
            <person name="Le T.-K."/>
            <person name="Lee S.L."/>
            <person name="Legall F.H."/>
            <person name="Lemon S.J."/>
            <person name="Lewis L.R."/>
            <person name="Li B."/>
            <person name="Liu Y."/>
            <person name="Liu Y.-S."/>
            <person name="Lopez J."/>
            <person name="Lozado R.J."/>
            <person name="Lu J."/>
            <person name="Madu R.C."/>
            <person name="Maheshwari M."/>
            <person name="Maheshwari R."/>
            <person name="Malloy K."/>
            <person name="Martinez E."/>
            <person name="Mathew T."/>
            <person name="Mercado I.C."/>
            <person name="Mercado C."/>
            <person name="Meyer B."/>
            <person name="Montgomery K."/>
            <person name="Morgan M.B."/>
            <person name="Munidasa M."/>
            <person name="Nazareth L.V."/>
            <person name="Nelson J."/>
            <person name="Ng B.M."/>
            <person name="Nguyen N.B."/>
            <person name="Nguyen P.Q."/>
            <person name="Nguyen T."/>
            <person name="Obregon M."/>
            <person name="Okwuonu G.O."/>
            <person name="Onwere C.G."/>
            <person name="Orozco G."/>
            <person name="Parra A."/>
            <person name="Patel S."/>
            <person name="Patil S."/>
            <person name="Perez A."/>
            <person name="Perez Y."/>
            <person name="Pham C."/>
            <person name="Primus E.L."/>
            <person name="Pu L.-L."/>
            <person name="Puazo M."/>
            <person name="Qin X."/>
            <person name="Quiroz J.B."/>
            <person name="Reese J."/>
            <person name="Richards S."/>
            <person name="Rives C.M."/>
            <person name="Robberts R."/>
            <person name="Ruiz S.J."/>
            <person name="Ruiz M.J."/>
            <person name="Santibanez J."/>
            <person name="Schneider B.W."/>
            <person name="Sisson I."/>
            <person name="Smith M."/>
            <person name="Sodergren E."/>
            <person name="Song X.-Z."/>
            <person name="Song B.B."/>
            <person name="Summersgill H."/>
            <person name="Thelus R."/>
            <person name="Thornton R.D."/>
            <person name="Trejos Z.Y."/>
            <person name="Usmani K."/>
            <person name="Vattathil S."/>
            <person name="Villasana D."/>
            <person name="Walker D.L."/>
            <person name="Wang S."/>
            <person name="Wang K."/>
            <person name="White C.S."/>
            <person name="Williams A.C."/>
            <person name="Williamson J."/>
            <person name="Wilson K."/>
            <person name="Woghiren I.O."/>
            <person name="Woodworth J.R."/>
            <person name="Worley K.C."/>
            <person name="Wright R.A."/>
            <person name="Wu W."/>
            <person name="Young L."/>
            <person name="Zhang L."/>
            <person name="Zhang J."/>
            <person name="Zhu Y."/>
            <person name="Muzny D.M."/>
            <person name="Weinstock G."/>
            <person name="Gibbs R.A."/>
        </authorList>
    </citation>
    <scope>NUCLEOTIDE SEQUENCE [LARGE SCALE GENOMIC DNA]</scope>
    <source>
        <strain evidence="4">LSR1</strain>
    </source>
</reference>
<feature type="region of interest" description="Disordered" evidence="1">
    <location>
        <begin position="1037"/>
        <end position="1056"/>
    </location>
</feature>